<evidence type="ECO:0008006" key="3">
    <source>
        <dbReference type="Google" id="ProtNLM"/>
    </source>
</evidence>
<proteinExistence type="predicted"/>
<reference evidence="1 2" key="1">
    <citation type="journal article" date="2016" name="Mol. Biol. Evol.">
        <title>Comparative Genomics of Early-Diverging Mushroom-Forming Fungi Provides Insights into the Origins of Lignocellulose Decay Capabilities.</title>
        <authorList>
            <person name="Nagy L.G."/>
            <person name="Riley R."/>
            <person name="Tritt A."/>
            <person name="Adam C."/>
            <person name="Daum C."/>
            <person name="Floudas D."/>
            <person name="Sun H."/>
            <person name="Yadav J.S."/>
            <person name="Pangilinan J."/>
            <person name="Larsson K.H."/>
            <person name="Matsuura K."/>
            <person name="Barry K."/>
            <person name="Labutti K."/>
            <person name="Kuo R."/>
            <person name="Ohm R.A."/>
            <person name="Bhattacharya S.S."/>
            <person name="Shirouzu T."/>
            <person name="Yoshinaga Y."/>
            <person name="Martin F.M."/>
            <person name="Grigoriev I.V."/>
            <person name="Hibbett D.S."/>
        </authorList>
    </citation>
    <scope>NUCLEOTIDE SEQUENCE [LARGE SCALE GENOMIC DNA]</scope>
    <source>
        <strain evidence="1 2">HHB12029</strain>
    </source>
</reference>
<dbReference type="InParanoid" id="A0A165KUU8"/>
<evidence type="ECO:0000313" key="2">
    <source>
        <dbReference type="Proteomes" id="UP000077266"/>
    </source>
</evidence>
<dbReference type="OrthoDB" id="2392789at2759"/>
<protein>
    <recommendedName>
        <fullName evidence="3">L-Fucosyltransferase</fullName>
    </recommendedName>
</protein>
<sequence>MLDGGVGLAADLAYMAQIAGLARERNRTFFVMDKWWNRGRWEDYFEDVHKTQLGPEPGCLPPPPEEYVACPRIARHWIIGSRTAKFHMSHEFMDAFEDPFKMDLERQRPMFDRALDSLRDTIRPNAALRALIAKARRSVSDVAYAGVHLRRGDQLARTWKYRKGYVPISEFVTGIRGVEGGVSAVWAASDAPGAITELGEELGHNVQVLNLTSVGGDVGRLMPAAEDAGYVQKEWRYRTEEERKRLTRGAVVDFAMISGLWLENGQRAPSASVCTYGCVLEGFPADSIRN</sequence>
<dbReference type="PANTHER" id="PTHR13132">
    <property type="entry name" value="ALPHA- 1,6 -FUCOSYLTRANSFERASE"/>
    <property type="match status" value="1"/>
</dbReference>
<dbReference type="PANTHER" id="PTHR13132:SF29">
    <property type="entry name" value="ALPHA-(1,6)-FUCOSYLTRANSFERASE"/>
    <property type="match status" value="1"/>
</dbReference>
<gene>
    <name evidence="1" type="ORF">EXIGLDRAFT_396403</name>
</gene>
<dbReference type="EMBL" id="KV425936">
    <property type="protein sequence ID" value="KZV96928.1"/>
    <property type="molecule type" value="Genomic_DNA"/>
</dbReference>
<keyword evidence="2" id="KW-1185">Reference proteome</keyword>
<organism evidence="1 2">
    <name type="scientific">Exidia glandulosa HHB12029</name>
    <dbReference type="NCBI Taxonomy" id="1314781"/>
    <lineage>
        <taxon>Eukaryota</taxon>
        <taxon>Fungi</taxon>
        <taxon>Dikarya</taxon>
        <taxon>Basidiomycota</taxon>
        <taxon>Agaricomycotina</taxon>
        <taxon>Agaricomycetes</taxon>
        <taxon>Auriculariales</taxon>
        <taxon>Exidiaceae</taxon>
        <taxon>Exidia</taxon>
    </lineage>
</organism>
<name>A0A165KUU8_EXIGL</name>
<dbReference type="Proteomes" id="UP000077266">
    <property type="component" value="Unassembled WGS sequence"/>
</dbReference>
<accession>A0A165KUU8</accession>
<dbReference type="GO" id="GO:0046921">
    <property type="term" value="F:alpha-(1-&gt;6)-fucosyltransferase activity"/>
    <property type="evidence" value="ECO:0007669"/>
    <property type="project" value="TreeGrafter"/>
</dbReference>
<dbReference type="GO" id="GO:0006487">
    <property type="term" value="P:protein N-linked glycosylation"/>
    <property type="evidence" value="ECO:0007669"/>
    <property type="project" value="TreeGrafter"/>
</dbReference>
<evidence type="ECO:0000313" key="1">
    <source>
        <dbReference type="EMBL" id="KZV96928.1"/>
    </source>
</evidence>
<dbReference type="AlphaFoldDB" id="A0A165KUU8"/>